<reference evidence="2 3" key="1">
    <citation type="submission" date="2022-03" db="EMBL/GenBank/DDBJ databases">
        <title>Complete genome of Streptomyces rimosus ssp. rimosus R7 (=ATCC 10970).</title>
        <authorList>
            <person name="Beganovic S."/>
            <person name="Ruckert C."/>
            <person name="Busche T."/>
            <person name="Kalinowski J."/>
            <person name="Wittmann C."/>
        </authorList>
    </citation>
    <scope>NUCLEOTIDE SEQUENCE [LARGE SCALE GENOMIC DNA]</scope>
    <source>
        <strain evidence="2 3">R7</strain>
    </source>
</reference>
<dbReference type="GeneID" id="66855294"/>
<dbReference type="PANTHER" id="PTHR39335">
    <property type="entry name" value="BLL4220 PROTEIN"/>
    <property type="match status" value="1"/>
</dbReference>
<dbReference type="Proteomes" id="UP000829494">
    <property type="component" value="Chromosome"/>
</dbReference>
<dbReference type="PANTHER" id="PTHR39335:SF1">
    <property type="entry name" value="BLL4220 PROTEIN"/>
    <property type="match status" value="1"/>
</dbReference>
<feature type="region of interest" description="Disordered" evidence="1">
    <location>
        <begin position="85"/>
        <end position="128"/>
    </location>
</feature>
<dbReference type="RefSeq" id="WP_003984893.1">
    <property type="nucleotide sequence ID" value="NZ_CP043497.1"/>
</dbReference>
<dbReference type="NCBIfam" id="NF040526">
    <property type="entry name" value="SCO0930_lipo"/>
    <property type="match status" value="1"/>
</dbReference>
<feature type="compositionally biased region" description="Low complexity" evidence="1">
    <location>
        <begin position="1"/>
        <end position="21"/>
    </location>
</feature>
<name>A0ABY3Z5I4_STRRM</name>
<gene>
    <name evidence="2" type="ORF">SRIMR7_25865</name>
</gene>
<organism evidence="2 3">
    <name type="scientific">Streptomyces rimosus subsp. rimosus</name>
    <dbReference type="NCBI Taxonomy" id="132474"/>
    <lineage>
        <taxon>Bacteria</taxon>
        <taxon>Bacillati</taxon>
        <taxon>Actinomycetota</taxon>
        <taxon>Actinomycetes</taxon>
        <taxon>Kitasatosporales</taxon>
        <taxon>Streptomycetaceae</taxon>
        <taxon>Streptomyces</taxon>
    </lineage>
</organism>
<evidence type="ECO:0008006" key="4">
    <source>
        <dbReference type="Google" id="ProtNLM"/>
    </source>
</evidence>
<proteinExistence type="predicted"/>
<protein>
    <recommendedName>
        <fullName evidence="4">Lipoprotein</fullName>
    </recommendedName>
</protein>
<dbReference type="EMBL" id="CP094298">
    <property type="protein sequence ID" value="UNZ05585.1"/>
    <property type="molecule type" value="Genomic_DNA"/>
</dbReference>
<feature type="region of interest" description="Disordered" evidence="1">
    <location>
        <begin position="1"/>
        <end position="27"/>
    </location>
</feature>
<feature type="region of interest" description="Disordered" evidence="1">
    <location>
        <begin position="49"/>
        <end position="73"/>
    </location>
</feature>
<dbReference type="InterPro" id="IPR005297">
    <property type="entry name" value="Lipoprotein_repeat"/>
</dbReference>
<keyword evidence="3" id="KW-1185">Reference proteome</keyword>
<evidence type="ECO:0000313" key="3">
    <source>
        <dbReference type="Proteomes" id="UP000829494"/>
    </source>
</evidence>
<evidence type="ECO:0000313" key="2">
    <source>
        <dbReference type="EMBL" id="UNZ05585.1"/>
    </source>
</evidence>
<dbReference type="InterPro" id="IPR047910">
    <property type="entry name" value="SCO0930-like"/>
</dbReference>
<evidence type="ECO:0000256" key="1">
    <source>
        <dbReference type="SAM" id="MobiDB-lite"/>
    </source>
</evidence>
<sequence length="353" mass="35856">MNQHTPTGTATARTARTPRPARCSDAQRRHAALAVTAAAVMALTTACGSGGSPNAAPVANDKAQSASGGSSGYGSGYGSGDSGYGANKGQAGGDGYGSSGDSTRPAAQGAPAGTLALRQSPELGPVVTDSKGMTLYRFDKDTAKPPNSACSGACATTWPPVPADDTTAASGMAASALGSVTRADGSKQLTINGWPAYRYAKDTAPGDTKGQGVGGTWNAFTPDGKKATAGPAADVSVFDQPKLGKLLVDKEGRTVYRFNKDSAWPMKFGCNGACLDTWKPVAPADKSKLKGVPEKLISTVTRPDGTKQLAVKCWPVYTFSGDRQPGDVKGQGKMGAWFAVSPEGKKITSPATG</sequence>
<dbReference type="Pfam" id="PF03640">
    <property type="entry name" value="Lipoprotein_15"/>
    <property type="match status" value="4"/>
</dbReference>
<accession>A0ABY3Z5I4</accession>